<dbReference type="EMBL" id="CP017065">
    <property type="protein sequence ID" value="ARY92459.1"/>
    <property type="molecule type" value="Genomic_DNA"/>
</dbReference>
<keyword evidence="4" id="KW-1185">Reference proteome</keyword>
<evidence type="ECO:0000313" key="2">
    <source>
        <dbReference type="EMBL" id="WNX27095.1"/>
    </source>
</evidence>
<evidence type="ECO:0000313" key="3">
    <source>
        <dbReference type="Proteomes" id="UP000195609"/>
    </source>
</evidence>
<protein>
    <submittedName>
        <fullName evidence="1">Uncharacterized protein</fullName>
    </submittedName>
</protein>
<reference evidence="1 3" key="1">
    <citation type="journal article" date="2017" name="Front. Immunol.">
        <title>Complete Genome Sequence of Lactobacillus casei LC5, a Potential Probiotics for Atopic Dermatitis.</title>
        <authorList>
            <person name="Kang J."/>
            <person name="Chung W.H."/>
            <person name="Lim T.J."/>
            <person name="Whon T.W."/>
            <person name="Lim S."/>
            <person name="Nam Y.D."/>
        </authorList>
    </citation>
    <scope>NUCLEOTIDE SEQUENCE [LARGE SCALE GENOMIC DNA]</scope>
    <source>
        <strain evidence="1 3">LC5</strain>
    </source>
</reference>
<proteinExistence type="predicted"/>
<dbReference type="AlphaFoldDB" id="A0AAN1F0D0"/>
<sequence length="84" mass="8939">MAILTNTNKAQNRNDQMISASTSGKMFLGASKPIELKAAELLVPNATKLKSLEDTKLAELGAPNAIKLTNALDVGFNQLISLNL</sequence>
<organism evidence="1 3">
    <name type="scientific">Lacticaseibacillus casei</name>
    <name type="common">Lactobacillus casei</name>
    <dbReference type="NCBI Taxonomy" id="1582"/>
    <lineage>
        <taxon>Bacteria</taxon>
        <taxon>Bacillati</taxon>
        <taxon>Bacillota</taxon>
        <taxon>Bacilli</taxon>
        <taxon>Lactobacillales</taxon>
        <taxon>Lactobacillaceae</taxon>
        <taxon>Lacticaseibacillus</taxon>
    </lineage>
</organism>
<gene>
    <name evidence="1" type="ORF">BGL52_12085</name>
    <name evidence="2" type="ORF">RWA16_11860</name>
</gene>
<reference evidence="2 4" key="2">
    <citation type="submission" date="2023-09" db="EMBL/GenBank/DDBJ databases">
        <title>Genomic characteristic of L. casei group strains isolated from clinical sources.</title>
        <authorList>
            <person name="Jarocki P."/>
        </authorList>
    </citation>
    <scope>NUCLEOTIDE SEQUENCE [LARGE SCALE GENOMIC DNA]</scope>
    <source>
        <strain evidence="2 4">LMG 24099</strain>
    </source>
</reference>
<dbReference type="RefSeq" id="WP_087912826.1">
    <property type="nucleotide sequence ID" value="NZ_CP017065.1"/>
</dbReference>
<dbReference type="EMBL" id="CP136128">
    <property type="protein sequence ID" value="WNX27095.1"/>
    <property type="molecule type" value="Genomic_DNA"/>
</dbReference>
<dbReference type="Proteomes" id="UP001303564">
    <property type="component" value="Chromosome"/>
</dbReference>
<dbReference type="Proteomes" id="UP000195609">
    <property type="component" value="Chromosome"/>
</dbReference>
<name>A0AAN1F0D0_LACCA</name>
<accession>A0AAN1F0D0</accession>
<evidence type="ECO:0000313" key="4">
    <source>
        <dbReference type="Proteomes" id="UP001303564"/>
    </source>
</evidence>
<evidence type="ECO:0000313" key="1">
    <source>
        <dbReference type="EMBL" id="ARY92459.1"/>
    </source>
</evidence>